<dbReference type="STRING" id="408657.SAMN04487995_0008"/>
<accession>A0A1H6Q893</accession>
<reference evidence="1 2" key="1">
    <citation type="submission" date="2016-10" db="EMBL/GenBank/DDBJ databases">
        <authorList>
            <person name="de Groot N.N."/>
        </authorList>
    </citation>
    <scope>NUCLEOTIDE SEQUENCE [LARGE SCALE GENOMIC DNA]</scope>
    <source>
        <strain evidence="1 2">DSM 19938</strain>
    </source>
</reference>
<protein>
    <submittedName>
        <fullName evidence="1">Uncharacterized protein</fullName>
    </submittedName>
</protein>
<sequence length="40" mass="4857">MCYRITKSRILTFKIDILKIEVKIDSEMVKKYLKVLLRNI</sequence>
<dbReference type="EMBL" id="FNXY01000001">
    <property type="protein sequence ID" value="SEI37054.1"/>
    <property type="molecule type" value="Genomic_DNA"/>
</dbReference>
<evidence type="ECO:0000313" key="1">
    <source>
        <dbReference type="EMBL" id="SEI37054.1"/>
    </source>
</evidence>
<evidence type="ECO:0000313" key="2">
    <source>
        <dbReference type="Proteomes" id="UP000199532"/>
    </source>
</evidence>
<dbReference type="Proteomes" id="UP000199532">
    <property type="component" value="Unassembled WGS sequence"/>
</dbReference>
<keyword evidence="2" id="KW-1185">Reference proteome</keyword>
<dbReference type="AlphaFoldDB" id="A0A1H6Q893"/>
<gene>
    <name evidence="1" type="ORF">SAMN04487995_0008</name>
</gene>
<organism evidence="1 2">
    <name type="scientific">Dyadobacter koreensis</name>
    <dbReference type="NCBI Taxonomy" id="408657"/>
    <lineage>
        <taxon>Bacteria</taxon>
        <taxon>Pseudomonadati</taxon>
        <taxon>Bacteroidota</taxon>
        <taxon>Cytophagia</taxon>
        <taxon>Cytophagales</taxon>
        <taxon>Spirosomataceae</taxon>
        <taxon>Dyadobacter</taxon>
    </lineage>
</organism>
<name>A0A1H6Q893_9BACT</name>
<proteinExistence type="predicted"/>